<gene>
    <name evidence="2" type="ORF">GCM10022207_29170</name>
</gene>
<sequence>MATQRGNSSPDGQQEGSTVRLRVIRLIATFLAAIPFAAVLNIFQDWLGDGISASQTGLLIGVLVLLAFLVYATMGTSSDTAREGQLTRAELRRMRESMEESFDEFRDRTGASIRYYPARRGTEARHLEQARTLYRKAGEVVEKARQGDEILAVNSFVEVFQQGSDPAIEELQKAYLRRIENRLLHGAVYHRLIQLPSLDVLDDRSLFLSDSIEPSYLEHYRRIVGLTANAPGQEASLDAVKAKYPISFVVVKRKNNGSVGGTIIWQVNEHIQVGALAETGHFQLTGIAIVEDTKGDVTDHFIDWFKELQRGGHRSLTTQDLRSREDQLPAA</sequence>
<protein>
    <submittedName>
        <fullName evidence="2">Uncharacterized protein</fullName>
    </submittedName>
</protein>
<evidence type="ECO:0000256" key="1">
    <source>
        <dbReference type="SAM" id="Phobius"/>
    </source>
</evidence>
<reference evidence="3" key="1">
    <citation type="journal article" date="2019" name="Int. J. Syst. Evol. Microbiol.">
        <title>The Global Catalogue of Microorganisms (GCM) 10K type strain sequencing project: providing services to taxonomists for standard genome sequencing and annotation.</title>
        <authorList>
            <consortium name="The Broad Institute Genomics Platform"/>
            <consortium name="The Broad Institute Genome Sequencing Center for Infectious Disease"/>
            <person name="Wu L."/>
            <person name="Ma J."/>
        </authorList>
    </citation>
    <scope>NUCLEOTIDE SEQUENCE [LARGE SCALE GENOMIC DNA]</scope>
    <source>
        <strain evidence="3">JCM 16578</strain>
    </source>
</reference>
<evidence type="ECO:0000313" key="3">
    <source>
        <dbReference type="Proteomes" id="UP001501563"/>
    </source>
</evidence>
<feature type="transmembrane region" description="Helical" evidence="1">
    <location>
        <begin position="55"/>
        <end position="74"/>
    </location>
</feature>
<comment type="caution">
    <text evidence="2">The sequence shown here is derived from an EMBL/GenBank/DDBJ whole genome shotgun (WGS) entry which is preliminary data.</text>
</comment>
<dbReference type="EMBL" id="BAAAZA010000007">
    <property type="protein sequence ID" value="GAA3863368.1"/>
    <property type="molecule type" value="Genomic_DNA"/>
</dbReference>
<keyword evidence="1" id="KW-0472">Membrane</keyword>
<dbReference type="Proteomes" id="UP001501563">
    <property type="component" value="Unassembled WGS sequence"/>
</dbReference>
<feature type="transmembrane region" description="Helical" evidence="1">
    <location>
        <begin position="23"/>
        <end position="43"/>
    </location>
</feature>
<accession>A0ABP7K4Y0</accession>
<keyword evidence="3" id="KW-1185">Reference proteome</keyword>
<keyword evidence="1" id="KW-0812">Transmembrane</keyword>
<proteinExistence type="predicted"/>
<organism evidence="2 3">
    <name type="scientific">Streptomyces lannensis</name>
    <dbReference type="NCBI Taxonomy" id="766498"/>
    <lineage>
        <taxon>Bacteria</taxon>
        <taxon>Bacillati</taxon>
        <taxon>Actinomycetota</taxon>
        <taxon>Actinomycetes</taxon>
        <taxon>Kitasatosporales</taxon>
        <taxon>Streptomycetaceae</taxon>
        <taxon>Streptomyces</taxon>
    </lineage>
</organism>
<name>A0ABP7K4Y0_9ACTN</name>
<keyword evidence="1" id="KW-1133">Transmembrane helix</keyword>
<evidence type="ECO:0000313" key="2">
    <source>
        <dbReference type="EMBL" id="GAA3863368.1"/>
    </source>
</evidence>
<dbReference type="RefSeq" id="WP_345548433.1">
    <property type="nucleotide sequence ID" value="NZ_BAAAZA010000007.1"/>
</dbReference>